<dbReference type="Proteomes" id="UP000184474">
    <property type="component" value="Unassembled WGS sequence"/>
</dbReference>
<proteinExistence type="predicted"/>
<feature type="transmembrane region" description="Helical" evidence="1">
    <location>
        <begin position="124"/>
        <end position="140"/>
    </location>
</feature>
<evidence type="ECO:0000313" key="3">
    <source>
        <dbReference type="Proteomes" id="UP000184474"/>
    </source>
</evidence>
<evidence type="ECO:0000256" key="1">
    <source>
        <dbReference type="SAM" id="Phobius"/>
    </source>
</evidence>
<evidence type="ECO:0000313" key="2">
    <source>
        <dbReference type="EMBL" id="SHK49713.1"/>
    </source>
</evidence>
<keyword evidence="1" id="KW-0812">Transmembrane</keyword>
<gene>
    <name evidence="2" type="ORF">SAMN04488028_105206</name>
</gene>
<reference evidence="3" key="1">
    <citation type="submission" date="2016-11" db="EMBL/GenBank/DDBJ databases">
        <authorList>
            <person name="Varghese N."/>
            <person name="Submissions S."/>
        </authorList>
    </citation>
    <scope>NUCLEOTIDE SEQUENCE [LARGE SCALE GENOMIC DNA]</scope>
    <source>
        <strain evidence="3">DSM 26134</strain>
    </source>
</reference>
<dbReference type="RefSeq" id="WP_073123374.1">
    <property type="nucleotide sequence ID" value="NZ_FRAA01000005.1"/>
</dbReference>
<organism evidence="2 3">
    <name type="scientific">Reichenbachiella agariperforans</name>
    <dbReference type="NCBI Taxonomy" id="156994"/>
    <lineage>
        <taxon>Bacteria</taxon>
        <taxon>Pseudomonadati</taxon>
        <taxon>Bacteroidota</taxon>
        <taxon>Cytophagia</taxon>
        <taxon>Cytophagales</taxon>
        <taxon>Reichenbachiellaceae</taxon>
        <taxon>Reichenbachiella</taxon>
    </lineage>
</organism>
<evidence type="ECO:0008006" key="4">
    <source>
        <dbReference type="Google" id="ProtNLM"/>
    </source>
</evidence>
<name>A0A1M6SYE9_REIAG</name>
<keyword evidence="1" id="KW-0472">Membrane</keyword>
<feature type="transmembrane region" description="Helical" evidence="1">
    <location>
        <begin position="12"/>
        <end position="31"/>
    </location>
</feature>
<keyword evidence="3" id="KW-1185">Reference proteome</keyword>
<sequence>MYEILLYTHSWLRWVILILAVITIYKSFVGSKGNIPYSKGDNAIASAFVGCIHLMFLLGLGLYFTSPYAFNAFGGDVSVMKNATLRFWAVEHIFVMIAAVAVITIGKAKAKRAATDQEKFKKQLIFFAIGLALILSRIPWGETARLFRF</sequence>
<dbReference type="AlphaFoldDB" id="A0A1M6SYE9"/>
<keyword evidence="1" id="KW-1133">Transmembrane helix</keyword>
<accession>A0A1M6SYE9</accession>
<protein>
    <recommendedName>
        <fullName evidence="4">Cytochrome B</fullName>
    </recommendedName>
</protein>
<dbReference type="STRING" id="156994.SAMN04488028_105206"/>
<feature type="transmembrane region" description="Helical" evidence="1">
    <location>
        <begin position="85"/>
        <end position="103"/>
    </location>
</feature>
<dbReference type="EMBL" id="FRAA01000005">
    <property type="protein sequence ID" value="SHK49713.1"/>
    <property type="molecule type" value="Genomic_DNA"/>
</dbReference>
<feature type="transmembrane region" description="Helical" evidence="1">
    <location>
        <begin position="43"/>
        <end position="65"/>
    </location>
</feature>